<name>A0A3N2DD82_9MICO</name>
<dbReference type="GO" id="GO:0005886">
    <property type="term" value="C:plasma membrane"/>
    <property type="evidence" value="ECO:0007669"/>
    <property type="project" value="TreeGrafter"/>
</dbReference>
<gene>
    <name evidence="8" type="ORF">EDD28_2297</name>
</gene>
<accession>A0A3N2DD82</accession>
<dbReference type="InterPro" id="IPR000292">
    <property type="entry name" value="For/NO2_transpt"/>
</dbReference>
<comment type="caution">
    <text evidence="8">The sequence shown here is derived from an EMBL/GenBank/DDBJ whole genome shotgun (WGS) entry which is preliminary data.</text>
</comment>
<evidence type="ECO:0000256" key="1">
    <source>
        <dbReference type="ARBA" id="ARBA00004141"/>
    </source>
</evidence>
<evidence type="ECO:0000256" key="3">
    <source>
        <dbReference type="ARBA" id="ARBA00022989"/>
    </source>
</evidence>
<dbReference type="OrthoDB" id="9786493at2"/>
<evidence type="ECO:0000256" key="6">
    <source>
        <dbReference type="SAM" id="MobiDB-lite"/>
    </source>
</evidence>
<organism evidence="8 9">
    <name type="scientific">Salana multivorans</name>
    <dbReference type="NCBI Taxonomy" id="120377"/>
    <lineage>
        <taxon>Bacteria</taxon>
        <taxon>Bacillati</taxon>
        <taxon>Actinomycetota</taxon>
        <taxon>Actinomycetes</taxon>
        <taxon>Micrococcales</taxon>
        <taxon>Beutenbergiaceae</taxon>
        <taxon>Salana</taxon>
    </lineage>
</organism>
<dbReference type="GO" id="GO:0015499">
    <property type="term" value="F:formate transmembrane transporter activity"/>
    <property type="evidence" value="ECO:0007669"/>
    <property type="project" value="TreeGrafter"/>
</dbReference>
<dbReference type="InterPro" id="IPR023271">
    <property type="entry name" value="Aquaporin-like"/>
</dbReference>
<keyword evidence="3 7" id="KW-1133">Transmembrane helix</keyword>
<evidence type="ECO:0000256" key="5">
    <source>
        <dbReference type="ARBA" id="ARBA00049660"/>
    </source>
</evidence>
<proteinExistence type="inferred from homology"/>
<dbReference type="InterPro" id="IPR024002">
    <property type="entry name" value="For/NO2_transpt_CS"/>
</dbReference>
<protein>
    <submittedName>
        <fullName evidence="8">Nitrite transporter NirC</fullName>
    </submittedName>
</protein>
<dbReference type="Proteomes" id="UP000275356">
    <property type="component" value="Unassembled WGS sequence"/>
</dbReference>
<dbReference type="Pfam" id="PF01226">
    <property type="entry name" value="Form_Nir_trans"/>
    <property type="match status" value="1"/>
</dbReference>
<keyword evidence="2 7" id="KW-0812">Transmembrane</keyword>
<evidence type="ECO:0000256" key="2">
    <source>
        <dbReference type="ARBA" id="ARBA00022692"/>
    </source>
</evidence>
<reference evidence="8 9" key="1">
    <citation type="submission" date="2018-11" db="EMBL/GenBank/DDBJ databases">
        <title>Sequencing the genomes of 1000 actinobacteria strains.</title>
        <authorList>
            <person name="Klenk H.-P."/>
        </authorList>
    </citation>
    <scope>NUCLEOTIDE SEQUENCE [LARGE SCALE GENOMIC DNA]</scope>
    <source>
        <strain evidence="8 9">DSM 13521</strain>
    </source>
</reference>
<dbReference type="EMBL" id="RKHQ01000001">
    <property type="protein sequence ID" value="ROR97692.1"/>
    <property type="molecule type" value="Genomic_DNA"/>
</dbReference>
<dbReference type="Gene3D" id="1.20.1080.10">
    <property type="entry name" value="Glycerol uptake facilitator protein"/>
    <property type="match status" value="1"/>
</dbReference>
<keyword evidence="4 7" id="KW-0472">Membrane</keyword>
<feature type="transmembrane region" description="Helical" evidence="7">
    <location>
        <begin position="158"/>
        <end position="176"/>
    </location>
</feature>
<dbReference type="PANTHER" id="PTHR30520:SF8">
    <property type="entry name" value="NITRITE TRANSPORTER NIRC"/>
    <property type="match status" value="1"/>
</dbReference>
<keyword evidence="9" id="KW-1185">Reference proteome</keyword>
<dbReference type="RefSeq" id="WP_123739699.1">
    <property type="nucleotide sequence ID" value="NZ_CALFQU010000018.1"/>
</dbReference>
<feature type="transmembrane region" description="Helical" evidence="7">
    <location>
        <begin position="26"/>
        <end position="47"/>
    </location>
</feature>
<evidence type="ECO:0000256" key="4">
    <source>
        <dbReference type="ARBA" id="ARBA00023136"/>
    </source>
</evidence>
<comment type="similarity">
    <text evidence="5">Belongs to the FNT transporter (TC 1.A.16) family.</text>
</comment>
<feature type="transmembrane region" description="Helical" evidence="7">
    <location>
        <begin position="67"/>
        <end position="91"/>
    </location>
</feature>
<feature type="transmembrane region" description="Helical" evidence="7">
    <location>
        <begin position="103"/>
        <end position="128"/>
    </location>
</feature>
<dbReference type="AlphaFoldDB" id="A0A3N2DD82"/>
<feature type="region of interest" description="Disordered" evidence="6">
    <location>
        <begin position="267"/>
        <end position="287"/>
    </location>
</feature>
<feature type="transmembrane region" description="Helical" evidence="7">
    <location>
        <begin position="231"/>
        <end position="253"/>
    </location>
</feature>
<dbReference type="PANTHER" id="PTHR30520">
    <property type="entry name" value="FORMATE TRANSPORTER-RELATED"/>
    <property type="match status" value="1"/>
</dbReference>
<evidence type="ECO:0000256" key="7">
    <source>
        <dbReference type="SAM" id="Phobius"/>
    </source>
</evidence>
<comment type="subcellular location">
    <subcellularLocation>
        <location evidence="1">Membrane</location>
        <topology evidence="1">Multi-pass membrane protein</topology>
    </subcellularLocation>
</comment>
<evidence type="ECO:0000313" key="9">
    <source>
        <dbReference type="Proteomes" id="UP000275356"/>
    </source>
</evidence>
<dbReference type="PROSITE" id="PS01006">
    <property type="entry name" value="FORMATE_NITRITE_TP_2"/>
    <property type="match status" value="1"/>
</dbReference>
<sequence>MLDLPTTLSVHLDQADHKVTAATRPLPYLVSSMLAGMYIGIAVVLMVSTAGPFLAAGEPAVKLISGAVFGIGLTLVVFAGSELVTSAMMILTQGAVTGRVPWARALGTMLFCFAGNLLGSMVFAWLVVRSGILHSNAPAGQMVAGMLEAKAHESNGELFFRGILCNVLVCLAIWSANRLRSESGKAIIIFWCLLAFISSGFEHVVANMTTFSIGLFEAEQLTTWGDFGRNLVAVGLGNLVGGAVVVGLGYLVASGWFTTRRETAAAEHAGGEGAERVGNGDALRDVA</sequence>
<evidence type="ECO:0000313" key="8">
    <source>
        <dbReference type="EMBL" id="ROR97692.1"/>
    </source>
</evidence>
<feature type="transmembrane region" description="Helical" evidence="7">
    <location>
        <begin position="188"/>
        <end position="211"/>
    </location>
</feature>